<accession>A0AAV4N5B8</accession>
<comment type="caution">
    <text evidence="1">The sequence shown here is derived from an EMBL/GenBank/DDBJ whole genome shotgun (WGS) entry which is preliminary data.</text>
</comment>
<dbReference type="EMBL" id="BPLQ01001136">
    <property type="protein sequence ID" value="GIX78881.1"/>
    <property type="molecule type" value="Genomic_DNA"/>
</dbReference>
<reference evidence="1 2" key="1">
    <citation type="submission" date="2021-06" db="EMBL/GenBank/DDBJ databases">
        <title>Caerostris darwini draft genome.</title>
        <authorList>
            <person name="Kono N."/>
            <person name="Arakawa K."/>
        </authorList>
    </citation>
    <scope>NUCLEOTIDE SEQUENCE [LARGE SCALE GENOMIC DNA]</scope>
</reference>
<organism evidence="1 2">
    <name type="scientific">Caerostris darwini</name>
    <dbReference type="NCBI Taxonomy" id="1538125"/>
    <lineage>
        <taxon>Eukaryota</taxon>
        <taxon>Metazoa</taxon>
        <taxon>Ecdysozoa</taxon>
        <taxon>Arthropoda</taxon>
        <taxon>Chelicerata</taxon>
        <taxon>Arachnida</taxon>
        <taxon>Araneae</taxon>
        <taxon>Araneomorphae</taxon>
        <taxon>Entelegynae</taxon>
        <taxon>Araneoidea</taxon>
        <taxon>Araneidae</taxon>
        <taxon>Caerostris</taxon>
    </lineage>
</organism>
<evidence type="ECO:0000313" key="1">
    <source>
        <dbReference type="EMBL" id="GIX78881.1"/>
    </source>
</evidence>
<gene>
    <name evidence="1" type="ORF">CDAR_243771</name>
</gene>
<sequence length="164" mass="18640">MSRQNSEEVATQTVLEWWEHAWEAFEDDHPVTTPMFWTTIVDNVEIALEDQSLMPNTTCDSLKTCLVIKTCVYWTKKISEWEIKSFPQLAERFQRLLAATCRTSLSRQAVKKINECMIGLVNAGPINLESSSPSMKWTTSPSCTIVHTPIAHAHVSSQKKQSLK</sequence>
<protein>
    <submittedName>
        <fullName evidence="1">Uncharacterized protein</fullName>
    </submittedName>
</protein>
<proteinExistence type="predicted"/>
<name>A0AAV4N5B8_9ARAC</name>
<dbReference type="Proteomes" id="UP001054837">
    <property type="component" value="Unassembled WGS sequence"/>
</dbReference>
<dbReference type="AlphaFoldDB" id="A0AAV4N5B8"/>
<keyword evidence="2" id="KW-1185">Reference proteome</keyword>
<evidence type="ECO:0000313" key="2">
    <source>
        <dbReference type="Proteomes" id="UP001054837"/>
    </source>
</evidence>